<dbReference type="Pfam" id="PF13860">
    <property type="entry name" value="FlgD_ig"/>
    <property type="match status" value="1"/>
</dbReference>
<dbReference type="NCBIfam" id="TIGR04183">
    <property type="entry name" value="Por_Secre_tail"/>
    <property type="match status" value="1"/>
</dbReference>
<accession>A0A7Y2E6J7</accession>
<evidence type="ECO:0000313" key="2">
    <source>
        <dbReference type="EMBL" id="NNF06164.1"/>
    </source>
</evidence>
<dbReference type="Proteomes" id="UP000547674">
    <property type="component" value="Unassembled WGS sequence"/>
</dbReference>
<dbReference type="InterPro" id="IPR026444">
    <property type="entry name" value="Secre_tail"/>
</dbReference>
<sequence length="64" mass="7220">MELSVFDVQGRRVRSIVADRLPSGSYTETWDGRTDRFSDAPAGIYFFVLNVSSGVYTQKVTLTR</sequence>
<dbReference type="Gene3D" id="2.60.40.4070">
    <property type="match status" value="1"/>
</dbReference>
<dbReference type="EMBL" id="JABDJR010000202">
    <property type="protein sequence ID" value="NNF06164.1"/>
    <property type="molecule type" value="Genomic_DNA"/>
</dbReference>
<proteinExistence type="predicted"/>
<dbReference type="AlphaFoldDB" id="A0A7Y2E6J7"/>
<comment type="caution">
    <text evidence="2">The sequence shown here is derived from an EMBL/GenBank/DDBJ whole genome shotgun (WGS) entry which is preliminary data.</text>
</comment>
<dbReference type="InterPro" id="IPR025965">
    <property type="entry name" value="FlgD/Vpr_Ig-like"/>
</dbReference>
<evidence type="ECO:0000313" key="3">
    <source>
        <dbReference type="Proteomes" id="UP000547674"/>
    </source>
</evidence>
<reference evidence="2 3" key="1">
    <citation type="submission" date="2020-03" db="EMBL/GenBank/DDBJ databases">
        <title>Metabolic flexibility allows generalist bacteria to become dominant in a frequently disturbed ecosystem.</title>
        <authorList>
            <person name="Chen Y.-J."/>
            <person name="Leung P.M."/>
            <person name="Bay S.K."/>
            <person name="Hugenholtz P."/>
            <person name="Kessler A.J."/>
            <person name="Shelley G."/>
            <person name="Waite D.W."/>
            <person name="Cook P.L."/>
            <person name="Greening C."/>
        </authorList>
    </citation>
    <scope>NUCLEOTIDE SEQUENCE [LARGE SCALE GENOMIC DNA]</scope>
    <source>
        <strain evidence="2">SS_bin_28</strain>
    </source>
</reference>
<evidence type="ECO:0000259" key="1">
    <source>
        <dbReference type="Pfam" id="PF13860"/>
    </source>
</evidence>
<organism evidence="2 3">
    <name type="scientific">Eiseniibacteriota bacterium</name>
    <dbReference type="NCBI Taxonomy" id="2212470"/>
    <lineage>
        <taxon>Bacteria</taxon>
        <taxon>Candidatus Eiseniibacteriota</taxon>
    </lineage>
</organism>
<feature type="domain" description="FlgD/Vpr Ig-like" evidence="1">
    <location>
        <begin position="2"/>
        <end position="53"/>
    </location>
</feature>
<protein>
    <submittedName>
        <fullName evidence="2">T9SS type A sorting domain-containing protein</fullName>
    </submittedName>
</protein>
<name>A0A7Y2E6J7_UNCEI</name>
<gene>
    <name evidence="2" type="ORF">HKN21_05335</name>
</gene>